<keyword evidence="3" id="KW-1185">Reference proteome</keyword>
<reference evidence="2" key="2">
    <citation type="submission" date="2023-01" db="EMBL/GenBank/DDBJ databases">
        <title>The prevalence of carbapenem-resistant bacteria in aquaculture in China and the genetic diversity of carbapenem-resistant genes.</title>
        <authorList>
            <person name="Wen R."/>
        </authorList>
    </citation>
    <scope>NUCLEOTIDE SEQUENCE</scope>
    <source>
        <strain evidence="2">PVA41-chromosome</strain>
    </source>
</reference>
<accession>A0AAX3S0G2</accession>
<dbReference type="Pfam" id="PF09619">
    <property type="entry name" value="YscW"/>
    <property type="match status" value="1"/>
</dbReference>
<dbReference type="PROSITE" id="PS51257">
    <property type="entry name" value="PROKAR_LIPOPROTEIN"/>
    <property type="match status" value="1"/>
</dbReference>
<dbReference type="Proteomes" id="UP001222403">
    <property type="component" value="Chromosome"/>
</dbReference>
<sequence>MKLNLFIISFIALAFLGGCEGNNNKANETKLGHHSHPTKKSVDAKVIKGQMVIPQQAVLPENALITVTLADISIAELPDLILAQKYYQVKEKQFVFPFELSYQKDEVRQNAHLALRATVSVDGDLWFVSKAESIVMNDGVTNNIQLVLEPTK</sequence>
<dbReference type="AlphaFoldDB" id="A0AAX3S0G2"/>
<dbReference type="InterPro" id="IPR039366">
    <property type="entry name" value="Pilotin"/>
</dbReference>
<dbReference type="PANTHER" id="PTHR38013">
    <property type="entry name" value="GLYCOPROTEIN/POLYSACCHARIDE METABOLISM"/>
    <property type="match status" value="1"/>
</dbReference>
<keyword evidence="2" id="KW-0449">Lipoprotein</keyword>
<dbReference type="InterPro" id="IPR053196">
    <property type="entry name" value="Lipoprotein_YbaY-like"/>
</dbReference>
<gene>
    <name evidence="1" type="ORF">M5J11_08905</name>
    <name evidence="2" type="ORF">PG365_03740</name>
</gene>
<protein>
    <submittedName>
        <fullName evidence="2">YbaY family lipoprotein</fullName>
    </submittedName>
</protein>
<evidence type="ECO:0000313" key="1">
    <source>
        <dbReference type="EMBL" id="USB38579.1"/>
    </source>
</evidence>
<name>A0AAX3S0G2_9GAMM</name>
<dbReference type="EMBL" id="CP116222">
    <property type="protein sequence ID" value="WFC07516.1"/>
    <property type="molecule type" value="Genomic_DNA"/>
</dbReference>
<evidence type="ECO:0000313" key="4">
    <source>
        <dbReference type="Proteomes" id="UP001222403"/>
    </source>
</evidence>
<dbReference type="PANTHER" id="PTHR38013:SF1">
    <property type="entry name" value="GLYCOPROTEIN_POLYSACCHARIDE METABOLISM"/>
    <property type="match status" value="1"/>
</dbReference>
<dbReference type="Proteomes" id="UP001057142">
    <property type="component" value="Chromosome"/>
</dbReference>
<dbReference type="EMBL" id="CP097327">
    <property type="protein sequence ID" value="USB38579.1"/>
    <property type="molecule type" value="Genomic_DNA"/>
</dbReference>
<dbReference type="RefSeq" id="WP_251465123.1">
    <property type="nucleotide sequence ID" value="NZ_CP097327.1"/>
</dbReference>
<organism evidence="2 4">
    <name type="scientific">Providencia vermicola</name>
    <dbReference type="NCBI Taxonomy" id="333965"/>
    <lineage>
        <taxon>Bacteria</taxon>
        <taxon>Pseudomonadati</taxon>
        <taxon>Pseudomonadota</taxon>
        <taxon>Gammaproteobacteria</taxon>
        <taxon>Enterobacterales</taxon>
        <taxon>Morganellaceae</taxon>
        <taxon>Providencia</taxon>
    </lineage>
</organism>
<evidence type="ECO:0000313" key="2">
    <source>
        <dbReference type="EMBL" id="WFC07516.1"/>
    </source>
</evidence>
<evidence type="ECO:0000313" key="3">
    <source>
        <dbReference type="Proteomes" id="UP001057142"/>
    </source>
</evidence>
<reference evidence="1" key="1">
    <citation type="journal article" date="2022" name="Front. Microbiol.">
        <title>Identification of a novel aminoglycoside O-nucleotidyltransferase AadA33 in Providencia vermicola.</title>
        <authorList>
            <person name="Feng C."/>
            <person name="Gao M."/>
            <person name="Jiang W."/>
            <person name="Shi W."/>
            <person name="Li A."/>
            <person name="Liu S."/>
            <person name="Zhang L."/>
            <person name="Zhang X."/>
            <person name="Li Q."/>
            <person name="Lin H."/>
            <person name="Lu J."/>
            <person name="Li K."/>
            <person name="Zhang H."/>
            <person name="Hu Y."/>
            <person name="Bao Q."/>
            <person name="Lin X."/>
        </authorList>
    </citation>
    <scope>NUCLEOTIDE SEQUENCE</scope>
    <source>
        <strain evidence="1">P13</strain>
    </source>
</reference>
<proteinExistence type="predicted"/>